<dbReference type="AlphaFoldDB" id="D7AYX2"/>
<protein>
    <submittedName>
        <fullName evidence="2">Uncharacterized protein</fullName>
    </submittedName>
</protein>
<reference evidence="2 3" key="1">
    <citation type="journal article" date="2010" name="Stand. Genomic Sci.">
        <title>Complete genome sequence of Nocardiopsis dassonvillei type strain (IMRU 509).</title>
        <authorList>
            <person name="Sun H."/>
            <person name="Lapidus A."/>
            <person name="Nolan M."/>
            <person name="Lucas S."/>
            <person name="Del Rio T.G."/>
            <person name="Tice H."/>
            <person name="Cheng J.F."/>
            <person name="Tapia R."/>
            <person name="Han C."/>
            <person name="Goodwin L."/>
            <person name="Pitluck S."/>
            <person name="Pagani I."/>
            <person name="Ivanova N."/>
            <person name="Mavromatis K."/>
            <person name="Mikhailova N."/>
            <person name="Pati A."/>
            <person name="Chen A."/>
            <person name="Palaniappan K."/>
            <person name="Land M."/>
            <person name="Hauser L."/>
            <person name="Chang Y.J."/>
            <person name="Jeffries C.D."/>
            <person name="Djao O.D."/>
            <person name="Rohde M."/>
            <person name="Sikorski J."/>
            <person name="Goker M."/>
            <person name="Woyke T."/>
            <person name="Bristow J."/>
            <person name="Eisen J.A."/>
            <person name="Markowitz V."/>
            <person name="Hugenholtz P."/>
            <person name="Kyrpides N.C."/>
            <person name="Klenk H.P."/>
        </authorList>
    </citation>
    <scope>NUCLEOTIDE SEQUENCE [LARGE SCALE GENOMIC DNA]</scope>
    <source>
        <strain evidence="3">ATCC 23218 / DSM 43111 / CIP 107115 / JCM 7437 / KCTC 9190 / NBRC 14626 / NCTC 10488 / NRRL B-5397 / IMRU 509</strain>
    </source>
</reference>
<keyword evidence="1" id="KW-0472">Membrane</keyword>
<dbReference type="Proteomes" id="UP000002219">
    <property type="component" value="Chromosome 1"/>
</dbReference>
<evidence type="ECO:0000313" key="2">
    <source>
        <dbReference type="EMBL" id="ADH68134.1"/>
    </source>
</evidence>
<keyword evidence="3" id="KW-1185">Reference proteome</keyword>
<evidence type="ECO:0000256" key="1">
    <source>
        <dbReference type="SAM" id="Phobius"/>
    </source>
</evidence>
<gene>
    <name evidence="2" type="ordered locus">Ndas_2720</name>
</gene>
<dbReference type="KEGG" id="nda:Ndas_2720"/>
<name>D7AYX2_NOCDD</name>
<keyword evidence="1" id="KW-0812">Transmembrane</keyword>
<dbReference type="EMBL" id="CP002040">
    <property type="protein sequence ID" value="ADH68134.1"/>
    <property type="molecule type" value="Genomic_DNA"/>
</dbReference>
<dbReference type="HOGENOM" id="CLU_2509345_0_0_11"/>
<organism evidence="2 3">
    <name type="scientific">Nocardiopsis dassonvillei (strain ATCC 23218 / DSM 43111 / CIP 107115 / JCM 7437 / KCTC 9190 / NBRC 14626 / NCTC 10488 / NRRL B-5397 / IMRU 509)</name>
    <name type="common">Actinomadura dassonvillei</name>
    <dbReference type="NCBI Taxonomy" id="446468"/>
    <lineage>
        <taxon>Bacteria</taxon>
        <taxon>Bacillati</taxon>
        <taxon>Actinomycetota</taxon>
        <taxon>Actinomycetes</taxon>
        <taxon>Streptosporangiales</taxon>
        <taxon>Nocardiopsidaceae</taxon>
        <taxon>Nocardiopsis</taxon>
    </lineage>
</organism>
<evidence type="ECO:0000313" key="3">
    <source>
        <dbReference type="Proteomes" id="UP000002219"/>
    </source>
</evidence>
<proteinExistence type="predicted"/>
<sequence length="85" mass="9792">MRYSGKSIIRTKMYLGWTSLVFLVGFVCWVKWMVRLRESFSSLSITALDTVGEALRESESLVYRPVVVTLRCGERTRSRNGGKRL</sequence>
<feature type="transmembrane region" description="Helical" evidence="1">
    <location>
        <begin position="14"/>
        <end position="34"/>
    </location>
</feature>
<accession>D7AYX2</accession>
<keyword evidence="1" id="KW-1133">Transmembrane helix</keyword>